<gene>
    <name evidence="1" type="ORF">L596_008054</name>
</gene>
<proteinExistence type="predicted"/>
<reference evidence="1 2" key="2">
    <citation type="journal article" date="2019" name="G3 (Bethesda)">
        <title>Hybrid Assembly of the Genome of the Entomopathogenic Nematode Steinernema carpocapsae Identifies the X-Chromosome.</title>
        <authorList>
            <person name="Serra L."/>
            <person name="Macchietto M."/>
            <person name="Macias-Munoz A."/>
            <person name="McGill C.J."/>
            <person name="Rodriguez I.M."/>
            <person name="Rodriguez B."/>
            <person name="Murad R."/>
            <person name="Mortazavi A."/>
        </authorList>
    </citation>
    <scope>NUCLEOTIDE SEQUENCE [LARGE SCALE GENOMIC DNA]</scope>
    <source>
        <strain evidence="1 2">ALL</strain>
    </source>
</reference>
<name>A0A4U5PBK7_STECR</name>
<evidence type="ECO:0000313" key="1">
    <source>
        <dbReference type="EMBL" id="TKR93640.1"/>
    </source>
</evidence>
<sequence length="116" mass="13089">MAIRRRKNAGALVFRLHGILIHRSCRLSLRLRLAATRSTVAAAKLVFSEAPSIVARLEFRVAHCAFRRLTPPLSFFAFSPLPPTVFIMRVRVQIFTVDSRFSPDGPRRRDGLATTD</sequence>
<protein>
    <submittedName>
        <fullName evidence="1">Uncharacterized protein</fullName>
    </submittedName>
</protein>
<accession>A0A4U5PBK7</accession>
<comment type="caution">
    <text evidence="1">The sequence shown here is derived from an EMBL/GenBank/DDBJ whole genome shotgun (WGS) entry which is preliminary data.</text>
</comment>
<organism evidence="1 2">
    <name type="scientific">Steinernema carpocapsae</name>
    <name type="common">Entomopathogenic nematode</name>
    <dbReference type="NCBI Taxonomy" id="34508"/>
    <lineage>
        <taxon>Eukaryota</taxon>
        <taxon>Metazoa</taxon>
        <taxon>Ecdysozoa</taxon>
        <taxon>Nematoda</taxon>
        <taxon>Chromadorea</taxon>
        <taxon>Rhabditida</taxon>
        <taxon>Tylenchina</taxon>
        <taxon>Panagrolaimomorpha</taxon>
        <taxon>Strongyloidoidea</taxon>
        <taxon>Steinernematidae</taxon>
        <taxon>Steinernema</taxon>
    </lineage>
</organism>
<dbReference type="EMBL" id="AZBU02000002">
    <property type="protein sequence ID" value="TKR93640.1"/>
    <property type="molecule type" value="Genomic_DNA"/>
</dbReference>
<dbReference type="Proteomes" id="UP000298663">
    <property type="component" value="Unassembled WGS sequence"/>
</dbReference>
<reference evidence="1 2" key="1">
    <citation type="journal article" date="2015" name="Genome Biol.">
        <title>Comparative genomics of Steinernema reveals deeply conserved gene regulatory networks.</title>
        <authorList>
            <person name="Dillman A.R."/>
            <person name="Macchietto M."/>
            <person name="Porter C.F."/>
            <person name="Rogers A."/>
            <person name="Williams B."/>
            <person name="Antoshechkin I."/>
            <person name="Lee M.M."/>
            <person name="Goodwin Z."/>
            <person name="Lu X."/>
            <person name="Lewis E.E."/>
            <person name="Goodrich-Blair H."/>
            <person name="Stock S.P."/>
            <person name="Adams B.J."/>
            <person name="Sternberg P.W."/>
            <person name="Mortazavi A."/>
        </authorList>
    </citation>
    <scope>NUCLEOTIDE SEQUENCE [LARGE SCALE GENOMIC DNA]</scope>
    <source>
        <strain evidence="1 2">ALL</strain>
    </source>
</reference>
<dbReference type="AlphaFoldDB" id="A0A4U5PBK7"/>
<evidence type="ECO:0000313" key="2">
    <source>
        <dbReference type="Proteomes" id="UP000298663"/>
    </source>
</evidence>
<keyword evidence="2" id="KW-1185">Reference proteome</keyword>